<keyword evidence="3" id="KW-1185">Reference proteome</keyword>
<reference evidence="2 3" key="1">
    <citation type="submission" date="2016-10" db="EMBL/GenBank/DDBJ databases">
        <authorList>
            <person name="Varghese N."/>
            <person name="Submissions S."/>
        </authorList>
    </citation>
    <scope>NUCLEOTIDE SEQUENCE [LARGE SCALE GENOMIC DNA]</scope>
    <source>
        <strain evidence="2 3">DSM 25353</strain>
    </source>
</reference>
<dbReference type="AlphaFoldDB" id="A0A8X8IIM7"/>
<comment type="caution">
    <text evidence="2">The sequence shown here is derived from an EMBL/GenBank/DDBJ whole genome shotgun (WGS) entry which is preliminary data.</text>
</comment>
<evidence type="ECO:0008006" key="4">
    <source>
        <dbReference type="Google" id="ProtNLM"/>
    </source>
</evidence>
<evidence type="ECO:0000313" key="3">
    <source>
        <dbReference type="Proteomes" id="UP000198711"/>
    </source>
</evidence>
<evidence type="ECO:0000313" key="2">
    <source>
        <dbReference type="EMBL" id="SDX53678.1"/>
    </source>
</evidence>
<name>A0A8X8IIM7_9BACT</name>
<protein>
    <recommendedName>
        <fullName evidence="4">DUF445 family protein</fullName>
    </recommendedName>
</protein>
<feature type="transmembrane region" description="Helical" evidence="1">
    <location>
        <begin position="138"/>
        <end position="158"/>
    </location>
</feature>
<dbReference type="RefSeq" id="WP_092726593.1">
    <property type="nucleotide sequence ID" value="NZ_FNNO01000019.1"/>
</dbReference>
<gene>
    <name evidence="2" type="ORF">SAMN05444410_11928</name>
</gene>
<keyword evidence="1" id="KW-0812">Transmembrane</keyword>
<accession>A0A8X8IIM7</accession>
<feature type="transmembrane region" description="Helical" evidence="1">
    <location>
        <begin position="6"/>
        <end position="28"/>
    </location>
</feature>
<proteinExistence type="predicted"/>
<keyword evidence="1" id="KW-0472">Membrane</keyword>
<organism evidence="2 3">
    <name type="scientific">Hydrobacter penzbergensis</name>
    <dbReference type="NCBI Taxonomy" id="1235997"/>
    <lineage>
        <taxon>Bacteria</taxon>
        <taxon>Pseudomonadati</taxon>
        <taxon>Bacteroidota</taxon>
        <taxon>Chitinophagia</taxon>
        <taxon>Chitinophagales</taxon>
        <taxon>Chitinophagaceae</taxon>
        <taxon>Hydrobacter</taxon>
    </lineage>
</organism>
<sequence>MSYTLILIPFISAFIGWFTVWMGVRLLFRSGKPAGKPLFSFDEIRQKITHPDTVQQIMPMVEAHIDHFLREKLSAEMPMISMFIGEKTIQQLKGIFIAEIQTLFPDMLSQYLDKLERELDFKKILAVQLQKPLRKARIIAGLFGFAVGLLQAGLLLLWR</sequence>
<keyword evidence="1" id="KW-1133">Transmembrane helix</keyword>
<dbReference type="Proteomes" id="UP000198711">
    <property type="component" value="Unassembled WGS sequence"/>
</dbReference>
<dbReference type="EMBL" id="FNNO01000019">
    <property type="protein sequence ID" value="SDX53678.1"/>
    <property type="molecule type" value="Genomic_DNA"/>
</dbReference>
<evidence type="ECO:0000256" key="1">
    <source>
        <dbReference type="SAM" id="Phobius"/>
    </source>
</evidence>